<dbReference type="RefSeq" id="WP_171578087.1">
    <property type="nucleotide sequence ID" value="NZ_JAAVLX010000002.1"/>
</dbReference>
<gene>
    <name evidence="1" type="ORF">HCN58_04010</name>
</gene>
<comment type="caution">
    <text evidence="1">The sequence shown here is derived from an EMBL/GenBank/DDBJ whole genome shotgun (WGS) entry which is preliminary data.</text>
</comment>
<dbReference type="AlphaFoldDB" id="A0A7Y4GN99"/>
<evidence type="ECO:0000313" key="2">
    <source>
        <dbReference type="Proteomes" id="UP000544122"/>
    </source>
</evidence>
<protein>
    <submittedName>
        <fullName evidence="1">Uncharacterized protein</fullName>
    </submittedName>
</protein>
<accession>A0A7Y4GN99</accession>
<keyword evidence="2" id="KW-1185">Reference proteome</keyword>
<evidence type="ECO:0000313" key="1">
    <source>
        <dbReference type="EMBL" id="NOJ38786.1"/>
    </source>
</evidence>
<dbReference type="Proteomes" id="UP000544122">
    <property type="component" value="Unassembled WGS sequence"/>
</dbReference>
<name>A0A7Y4GN99_9BRAD</name>
<organism evidence="1 2">
    <name type="scientific">Bradyrhizobium australiense</name>
    <dbReference type="NCBI Taxonomy" id="2721161"/>
    <lineage>
        <taxon>Bacteria</taxon>
        <taxon>Pseudomonadati</taxon>
        <taxon>Pseudomonadota</taxon>
        <taxon>Alphaproteobacteria</taxon>
        <taxon>Hyphomicrobiales</taxon>
        <taxon>Nitrobacteraceae</taxon>
        <taxon>Bradyrhizobium</taxon>
    </lineage>
</organism>
<reference evidence="1 2" key="1">
    <citation type="submission" date="2020-03" db="EMBL/GenBank/DDBJ databases">
        <title>Bradyrhizobium diversity isolated from nodules of Indigofera sp.</title>
        <authorList>
            <person name="Klepa M."/>
            <person name="Helene L."/>
            <person name="Hungria M."/>
        </authorList>
    </citation>
    <scope>NUCLEOTIDE SEQUENCE [LARGE SCALE GENOMIC DNA]</scope>
    <source>
        <strain evidence="1 2">WSM 1791</strain>
    </source>
</reference>
<dbReference type="EMBL" id="JAAVLX010000002">
    <property type="protein sequence ID" value="NOJ38786.1"/>
    <property type="molecule type" value="Genomic_DNA"/>
</dbReference>
<sequence>MRTPSIVPEGGDHDVYLVLDDLGRIGRAWRETSEESTGRAMLIRELFEGQYVNPVRIVAFNIGEGWSRDVTADIADELRERCIDLDEVPVGLEDFLERTRQAT</sequence>
<proteinExistence type="predicted"/>